<dbReference type="InterPro" id="IPR050219">
    <property type="entry name" value="DnaG_primase"/>
</dbReference>
<dbReference type="OrthoDB" id="9803773at2"/>
<dbReference type="PANTHER" id="PTHR30313:SF2">
    <property type="entry name" value="DNA PRIMASE"/>
    <property type="match status" value="1"/>
</dbReference>
<evidence type="ECO:0000313" key="18">
    <source>
        <dbReference type="Proteomes" id="UP000321764"/>
    </source>
</evidence>
<dbReference type="FunFam" id="3.90.980.10:FF:000001">
    <property type="entry name" value="DNA primase"/>
    <property type="match status" value="1"/>
</dbReference>
<dbReference type="AlphaFoldDB" id="A0A5C8Z8F0"/>
<dbReference type="InterPro" id="IPR013264">
    <property type="entry name" value="DNAG_N"/>
</dbReference>
<dbReference type="InterPro" id="IPR036977">
    <property type="entry name" value="DNA_primase_Znf_CHC2"/>
</dbReference>
<dbReference type="InterPro" id="IPR006295">
    <property type="entry name" value="DNA_primase_DnaG"/>
</dbReference>
<dbReference type="Pfam" id="PF01807">
    <property type="entry name" value="Zn_ribbon_DnaG"/>
    <property type="match status" value="1"/>
</dbReference>
<dbReference type="InterPro" id="IPR034151">
    <property type="entry name" value="TOPRIM_DnaG_bac"/>
</dbReference>
<comment type="subunit">
    <text evidence="12">Monomer. Interacts with DnaB.</text>
</comment>
<feature type="region of interest" description="Disordered" evidence="15">
    <location>
        <begin position="95"/>
        <end position="114"/>
    </location>
</feature>
<evidence type="ECO:0000256" key="4">
    <source>
        <dbReference type="ARBA" id="ARBA00022695"/>
    </source>
</evidence>
<dbReference type="InterPro" id="IPR019475">
    <property type="entry name" value="DNA_primase_DnaB-bd"/>
</dbReference>
<dbReference type="GO" id="GO:0008270">
    <property type="term" value="F:zinc ion binding"/>
    <property type="evidence" value="ECO:0007669"/>
    <property type="project" value="UniProtKB-UniRule"/>
</dbReference>
<keyword evidence="9" id="KW-0460">Magnesium</keyword>
<keyword evidence="5 12" id="KW-0235">DNA replication</keyword>
<dbReference type="EMBL" id="VKAD01000001">
    <property type="protein sequence ID" value="TXR54182.1"/>
    <property type="molecule type" value="Genomic_DNA"/>
</dbReference>
<keyword evidence="11 12" id="KW-0804">Transcription</keyword>
<proteinExistence type="inferred from homology"/>
<dbReference type="NCBIfam" id="TIGR01391">
    <property type="entry name" value="dnaG"/>
    <property type="match status" value="1"/>
</dbReference>
<evidence type="ECO:0000313" key="17">
    <source>
        <dbReference type="EMBL" id="TXR54182.1"/>
    </source>
</evidence>
<evidence type="ECO:0000256" key="7">
    <source>
        <dbReference type="ARBA" id="ARBA00022771"/>
    </source>
</evidence>
<feature type="region of interest" description="Disordered" evidence="15">
    <location>
        <begin position="435"/>
        <end position="480"/>
    </location>
</feature>
<comment type="cofactor">
    <cofactor evidence="12 13 14">
        <name>Zn(2+)</name>
        <dbReference type="ChEBI" id="CHEBI:29105"/>
    </cofactor>
    <text evidence="12 13 14">Binds 1 zinc ion per monomer.</text>
</comment>
<evidence type="ECO:0000256" key="6">
    <source>
        <dbReference type="ARBA" id="ARBA00022723"/>
    </source>
</evidence>
<keyword evidence="10 12" id="KW-0238">DNA-binding</keyword>
<dbReference type="Pfam" id="PF10410">
    <property type="entry name" value="DnaB_bind"/>
    <property type="match status" value="1"/>
</dbReference>
<comment type="function">
    <text evidence="12 13">RNA polymerase that catalyzes the synthesis of short RNA molecules used as primers for DNA polymerase during DNA replication.</text>
</comment>
<dbReference type="PANTHER" id="PTHR30313">
    <property type="entry name" value="DNA PRIMASE"/>
    <property type="match status" value="1"/>
</dbReference>
<evidence type="ECO:0000256" key="12">
    <source>
        <dbReference type="HAMAP-Rule" id="MF_00974"/>
    </source>
</evidence>
<evidence type="ECO:0000256" key="1">
    <source>
        <dbReference type="ARBA" id="ARBA00022478"/>
    </source>
</evidence>
<dbReference type="GO" id="GO:0006269">
    <property type="term" value="P:DNA replication, synthesis of primer"/>
    <property type="evidence" value="ECO:0007669"/>
    <property type="project" value="UniProtKB-UniRule"/>
</dbReference>
<dbReference type="Proteomes" id="UP000321764">
    <property type="component" value="Unassembled WGS sequence"/>
</dbReference>
<evidence type="ECO:0000256" key="2">
    <source>
        <dbReference type="ARBA" id="ARBA00022515"/>
    </source>
</evidence>
<dbReference type="FunFam" id="3.40.1360.10:FF:000002">
    <property type="entry name" value="DNA primase"/>
    <property type="match status" value="1"/>
</dbReference>
<dbReference type="HAMAP" id="MF_00974">
    <property type="entry name" value="DNA_primase_DnaG"/>
    <property type="match status" value="1"/>
</dbReference>
<comment type="caution">
    <text evidence="17">The sequence shown here is derived from an EMBL/GenBank/DDBJ whole genome shotgun (WGS) entry which is preliminary data.</text>
</comment>
<dbReference type="SMART" id="SM00493">
    <property type="entry name" value="TOPRIM"/>
    <property type="match status" value="1"/>
</dbReference>
<comment type="domain">
    <text evidence="12">Contains an N-terminal zinc-binding domain, a central core domain that contains the primase activity, and a C-terminal DnaB-binding domain.</text>
</comment>
<organism evidence="17 18">
    <name type="scientific">Reinekea thalattae</name>
    <dbReference type="NCBI Taxonomy" id="2593301"/>
    <lineage>
        <taxon>Bacteria</taxon>
        <taxon>Pseudomonadati</taxon>
        <taxon>Pseudomonadota</taxon>
        <taxon>Gammaproteobacteria</taxon>
        <taxon>Oceanospirillales</taxon>
        <taxon>Saccharospirillaceae</taxon>
        <taxon>Reinekea</taxon>
    </lineage>
</organism>
<dbReference type="SMART" id="SM00400">
    <property type="entry name" value="ZnF_CHCC"/>
    <property type="match status" value="1"/>
</dbReference>
<evidence type="ECO:0000256" key="13">
    <source>
        <dbReference type="PIRNR" id="PIRNR002811"/>
    </source>
</evidence>
<comment type="catalytic activity">
    <reaction evidence="12">
        <text>ssDNA + n NTP = ssDNA/pppN(pN)n-1 hybrid + (n-1) diphosphate.</text>
        <dbReference type="EC" id="2.7.7.101"/>
    </reaction>
</comment>
<dbReference type="Gene3D" id="3.40.1360.10">
    <property type="match status" value="1"/>
</dbReference>
<keyword evidence="18" id="KW-1185">Reference proteome</keyword>
<reference evidence="17 18" key="1">
    <citation type="submission" date="2019-07" db="EMBL/GenBank/DDBJ databases">
        <title>Reinekea sp. strain SSH23 genome sequencing and assembly.</title>
        <authorList>
            <person name="Kim I."/>
        </authorList>
    </citation>
    <scope>NUCLEOTIDE SEQUENCE [LARGE SCALE GENOMIC DNA]</scope>
    <source>
        <strain evidence="17 18">SSH23</strain>
    </source>
</reference>
<keyword evidence="3 12" id="KW-0808">Transferase</keyword>
<evidence type="ECO:0000259" key="16">
    <source>
        <dbReference type="PROSITE" id="PS50880"/>
    </source>
</evidence>
<feature type="compositionally biased region" description="Polar residues" evidence="15">
    <location>
        <begin position="460"/>
        <end position="480"/>
    </location>
</feature>
<dbReference type="InterPro" id="IPR006171">
    <property type="entry name" value="TOPRIM_dom"/>
</dbReference>
<dbReference type="Gene3D" id="3.90.580.10">
    <property type="entry name" value="Zinc finger, CHC2-type domain"/>
    <property type="match status" value="1"/>
</dbReference>
<evidence type="ECO:0000256" key="10">
    <source>
        <dbReference type="ARBA" id="ARBA00023125"/>
    </source>
</evidence>
<dbReference type="GO" id="GO:0003677">
    <property type="term" value="F:DNA binding"/>
    <property type="evidence" value="ECO:0007669"/>
    <property type="project" value="UniProtKB-KW"/>
</dbReference>
<dbReference type="GO" id="GO:1990077">
    <property type="term" value="C:primosome complex"/>
    <property type="evidence" value="ECO:0007669"/>
    <property type="project" value="UniProtKB-KW"/>
</dbReference>
<dbReference type="SUPFAM" id="SSF57783">
    <property type="entry name" value="Zinc beta-ribbon"/>
    <property type="match status" value="1"/>
</dbReference>
<dbReference type="InterPro" id="IPR016136">
    <property type="entry name" value="DNA_helicase_N/primase_C"/>
</dbReference>
<comment type="similarity">
    <text evidence="12 13">Belongs to the DnaG primase family.</text>
</comment>
<dbReference type="PIRSF" id="PIRSF002811">
    <property type="entry name" value="DnaG"/>
    <property type="match status" value="1"/>
</dbReference>
<dbReference type="InterPro" id="IPR037068">
    <property type="entry name" value="DNA_primase_core_N_sf"/>
</dbReference>
<name>A0A5C8Z8F0_9GAMM</name>
<dbReference type="SUPFAM" id="SSF117023">
    <property type="entry name" value="DNA primase DnaG, C-terminal domain"/>
    <property type="match status" value="1"/>
</dbReference>
<keyword evidence="6 12" id="KW-0479">Metal-binding</keyword>
<evidence type="ECO:0000256" key="14">
    <source>
        <dbReference type="PIRSR" id="PIRSR002811-1"/>
    </source>
</evidence>
<dbReference type="PROSITE" id="PS50880">
    <property type="entry name" value="TOPRIM"/>
    <property type="match status" value="1"/>
</dbReference>
<dbReference type="SUPFAM" id="SSF56731">
    <property type="entry name" value="DNA primase core"/>
    <property type="match status" value="1"/>
</dbReference>
<dbReference type="Gene3D" id="3.90.980.10">
    <property type="entry name" value="DNA primase, catalytic core, N-terminal domain"/>
    <property type="match status" value="1"/>
</dbReference>
<keyword evidence="7 12" id="KW-0863">Zinc-finger</keyword>
<dbReference type="Gene3D" id="1.20.50.20">
    <property type="entry name" value="DnaG, RNA polymerase domain, helical bundle"/>
    <property type="match status" value="1"/>
</dbReference>
<dbReference type="FunFam" id="3.90.580.10:FF:000001">
    <property type="entry name" value="DNA primase"/>
    <property type="match status" value="1"/>
</dbReference>
<evidence type="ECO:0000256" key="3">
    <source>
        <dbReference type="ARBA" id="ARBA00022679"/>
    </source>
</evidence>
<dbReference type="GO" id="GO:0003899">
    <property type="term" value="F:DNA-directed RNA polymerase activity"/>
    <property type="evidence" value="ECO:0007669"/>
    <property type="project" value="UniProtKB-UniRule"/>
</dbReference>
<dbReference type="GO" id="GO:0000428">
    <property type="term" value="C:DNA-directed RNA polymerase complex"/>
    <property type="evidence" value="ECO:0007669"/>
    <property type="project" value="UniProtKB-KW"/>
</dbReference>
<evidence type="ECO:0000256" key="11">
    <source>
        <dbReference type="ARBA" id="ARBA00023163"/>
    </source>
</evidence>
<dbReference type="InterPro" id="IPR002694">
    <property type="entry name" value="Znf_CHC2"/>
</dbReference>
<evidence type="ECO:0000256" key="8">
    <source>
        <dbReference type="ARBA" id="ARBA00022833"/>
    </source>
</evidence>
<dbReference type="GO" id="GO:0005737">
    <property type="term" value="C:cytoplasm"/>
    <property type="evidence" value="ECO:0007669"/>
    <property type="project" value="TreeGrafter"/>
</dbReference>
<dbReference type="Gene3D" id="1.10.860.10">
    <property type="entry name" value="DNAb Helicase, Chain A"/>
    <property type="match status" value="1"/>
</dbReference>
<feature type="compositionally biased region" description="Basic and acidic residues" evidence="15">
    <location>
        <begin position="97"/>
        <end position="107"/>
    </location>
</feature>
<dbReference type="InterPro" id="IPR030846">
    <property type="entry name" value="DnaG_bac"/>
</dbReference>
<dbReference type="RefSeq" id="WP_147713580.1">
    <property type="nucleotide sequence ID" value="NZ_VKAD01000001.1"/>
</dbReference>
<gene>
    <name evidence="12" type="primary">dnaG</name>
    <name evidence="17" type="ORF">FME95_06505</name>
</gene>
<keyword evidence="1 12" id="KW-0240">DNA-directed RNA polymerase</keyword>
<keyword evidence="2 12" id="KW-0639">Primosome</keyword>
<evidence type="ECO:0000256" key="9">
    <source>
        <dbReference type="ARBA" id="ARBA00022842"/>
    </source>
</evidence>
<sequence length="631" mass="72309">MAGLIPNDFIEQLLDRTDIIEVIGNRIDLKKKGKDHWACCPFHQENSPSFSVNANKQFYYCFGCGASGTAVKFLQEYENLSFVEAIEELARMAGQDVPREEVSRESQQRQQQRRTLHDLMGSCADYFTHQLYQHPNAQQVQQYILSRGLTEETVRTFGIGFAPAGWDNLIQHYRSDKTNQELLTTGMLTQNEQGRTYDRFRNRLMFPIRDIKGRVIAFGGRVMSADEKPKYLNSPETPIFHKGSELYGLYEARKALKDFDNIIIVEGYMDVVALAQHKVRNAVATLGTATSTTHIQKLFKHTQELVFCFDGDNAGRRAAERALANCLSEIKDGYQVRFLFLPEGEDPDTIVQQEGFDGFMHRVKQAQSCSDFLFQHLQTQADISRLDGRAKLASLARGWIEKAPEGIFKQLLYKQLSDLIGLSSEQIIENYRVEKPDIAPPPEPESNPSNVAPAYPYHGETSTQHYSPEQQQPAQRHTNNRLGVRIGMVHRTLAWLIRYPELVLNIDVESLKLLPENADNQLLVRVVELLLSAPKKDLYSAFDYLCQHNLRAALSPIAESDYLWLEAHNEQQRDEKEFAKLELEKLISGLIHKAPDQEYEKLAERVRTLDPSLTDTEKQRYRELLAQKKRK</sequence>
<evidence type="ECO:0000256" key="5">
    <source>
        <dbReference type="ARBA" id="ARBA00022705"/>
    </source>
</evidence>
<dbReference type="Pfam" id="PF08275">
    <property type="entry name" value="DNAG_N"/>
    <property type="match status" value="1"/>
</dbReference>
<dbReference type="EC" id="2.7.7.101" evidence="12"/>
<protein>
    <recommendedName>
        <fullName evidence="12 13">DNA primase</fullName>
        <ecNumber evidence="12">2.7.7.101</ecNumber>
    </recommendedName>
</protein>
<keyword evidence="8 12" id="KW-0862">Zinc</keyword>
<dbReference type="Pfam" id="PF13155">
    <property type="entry name" value="Toprim_2"/>
    <property type="match status" value="1"/>
</dbReference>
<evidence type="ECO:0000256" key="15">
    <source>
        <dbReference type="SAM" id="MobiDB-lite"/>
    </source>
</evidence>
<feature type="zinc finger region" description="CHC2-type" evidence="12 14">
    <location>
        <begin position="40"/>
        <end position="64"/>
    </location>
</feature>
<accession>A0A5C8Z8F0</accession>
<feature type="domain" description="Toprim" evidence="16">
    <location>
        <begin position="260"/>
        <end position="342"/>
    </location>
</feature>
<keyword evidence="4 12" id="KW-0548">Nucleotidyltransferase</keyword>
<dbReference type="CDD" id="cd03364">
    <property type="entry name" value="TOPRIM_DnaG_primases"/>
    <property type="match status" value="1"/>
</dbReference>